<evidence type="ECO:0000256" key="1">
    <source>
        <dbReference type="ARBA" id="ARBA00011063"/>
    </source>
</evidence>
<dbReference type="EMBL" id="CP025330">
    <property type="protein sequence ID" value="AZT92947.1"/>
    <property type="molecule type" value="Genomic_DNA"/>
</dbReference>
<sequence length="179" mass="20192">MYQKDDAHSSILFVCTGNICRSPYAEAVAQNSDVERVHFASAGTHVQPGQKMDRQMEKLTIARTGKFTDHAARQLTYDLISEFDIIVAMAREHRRFIISEWPNFGQKTFLIGQIQRRLSTPPPGLNLNNLCEYLWADRMAVKSDSIDDPYGKGAASARRSARLIDDHLETILGSLEHLS</sequence>
<proteinExistence type="inferred from homology"/>
<dbReference type="PANTHER" id="PTHR11717">
    <property type="entry name" value="LOW MOLECULAR WEIGHT PROTEIN TYROSINE PHOSPHATASE"/>
    <property type="match status" value="1"/>
</dbReference>
<reference evidence="6 7" key="1">
    <citation type="submission" date="2017-12" db="EMBL/GenBank/DDBJ databases">
        <authorList>
            <person name="Levesque S."/>
        </authorList>
    </citation>
    <scope>NUCLEOTIDE SEQUENCE [LARGE SCALE GENOMIC DNA]</scope>
    <source>
        <strain evidence="6 7">SMQ-1417</strain>
    </source>
</reference>
<feature type="domain" description="Phosphotyrosine protein phosphatase I" evidence="5">
    <location>
        <begin position="9"/>
        <end position="174"/>
    </location>
</feature>
<dbReference type="PANTHER" id="PTHR11717:SF31">
    <property type="entry name" value="LOW MOLECULAR WEIGHT PROTEIN-TYROSINE-PHOSPHATASE ETP-RELATED"/>
    <property type="match status" value="1"/>
</dbReference>
<dbReference type="PRINTS" id="PR00719">
    <property type="entry name" value="LMWPTPASE"/>
</dbReference>
<dbReference type="InterPro" id="IPR017867">
    <property type="entry name" value="Tyr_phospatase_low_mol_wt"/>
</dbReference>
<name>A0A3Q9NR21_BREAU</name>
<dbReference type="Gene3D" id="3.40.50.2300">
    <property type="match status" value="1"/>
</dbReference>
<feature type="active site" description="Nucleophile" evidence="4">
    <location>
        <position position="15"/>
    </location>
</feature>
<dbReference type="Proteomes" id="UP000283000">
    <property type="component" value="Chromosome"/>
</dbReference>
<dbReference type="InterPro" id="IPR050438">
    <property type="entry name" value="LMW_PTPase"/>
</dbReference>
<accession>A0A3Q9NR21</accession>
<keyword evidence="3" id="KW-0904">Protein phosphatase</keyword>
<dbReference type="AlphaFoldDB" id="A0A3Q9NR21"/>
<dbReference type="GO" id="GO:0004725">
    <property type="term" value="F:protein tyrosine phosphatase activity"/>
    <property type="evidence" value="ECO:0007669"/>
    <property type="project" value="InterPro"/>
</dbReference>
<evidence type="ECO:0000313" key="6">
    <source>
        <dbReference type="EMBL" id="AZT92947.1"/>
    </source>
</evidence>
<gene>
    <name evidence="6" type="ORF">CXR23_07165</name>
</gene>
<dbReference type="Pfam" id="PF01451">
    <property type="entry name" value="LMWPc"/>
    <property type="match status" value="1"/>
</dbReference>
<protein>
    <recommendedName>
        <fullName evidence="5">Phosphotyrosine protein phosphatase I domain-containing protein</fullName>
    </recommendedName>
</protein>
<dbReference type="InterPro" id="IPR023485">
    <property type="entry name" value="Ptyr_pPase"/>
</dbReference>
<dbReference type="SMART" id="SM00226">
    <property type="entry name" value="LMWPc"/>
    <property type="match status" value="1"/>
</dbReference>
<dbReference type="SUPFAM" id="SSF52788">
    <property type="entry name" value="Phosphotyrosine protein phosphatases I"/>
    <property type="match status" value="1"/>
</dbReference>
<dbReference type="InterPro" id="IPR036196">
    <property type="entry name" value="Ptyr_pPase_sf"/>
</dbReference>
<reference evidence="6 7" key="2">
    <citation type="submission" date="2019-01" db="EMBL/GenBank/DDBJ databases">
        <title>Comparative genomic analysis of Brevibacterium aurantiacum sheds light on its evolution and its adaptation to smear-ripened cheeses.</title>
        <authorList>
            <person name="Moineau S."/>
        </authorList>
    </citation>
    <scope>NUCLEOTIDE SEQUENCE [LARGE SCALE GENOMIC DNA]</scope>
    <source>
        <strain evidence="6 7">SMQ-1417</strain>
    </source>
</reference>
<evidence type="ECO:0000256" key="4">
    <source>
        <dbReference type="PIRSR" id="PIRSR617867-1"/>
    </source>
</evidence>
<comment type="similarity">
    <text evidence="1">Belongs to the low molecular weight phosphotyrosine protein phosphatase family.</text>
</comment>
<evidence type="ECO:0000256" key="2">
    <source>
        <dbReference type="ARBA" id="ARBA00022801"/>
    </source>
</evidence>
<feature type="active site" evidence="4">
    <location>
        <position position="21"/>
    </location>
</feature>
<evidence type="ECO:0000256" key="3">
    <source>
        <dbReference type="ARBA" id="ARBA00022912"/>
    </source>
</evidence>
<keyword evidence="2" id="KW-0378">Hydrolase</keyword>
<evidence type="ECO:0000313" key="7">
    <source>
        <dbReference type="Proteomes" id="UP000283000"/>
    </source>
</evidence>
<evidence type="ECO:0000259" key="5">
    <source>
        <dbReference type="SMART" id="SM00226"/>
    </source>
</evidence>
<organism evidence="6 7">
    <name type="scientific">Brevibacterium aurantiacum</name>
    <dbReference type="NCBI Taxonomy" id="273384"/>
    <lineage>
        <taxon>Bacteria</taxon>
        <taxon>Bacillati</taxon>
        <taxon>Actinomycetota</taxon>
        <taxon>Actinomycetes</taxon>
        <taxon>Micrococcales</taxon>
        <taxon>Brevibacteriaceae</taxon>
        <taxon>Brevibacterium</taxon>
    </lineage>
</organism>
<dbReference type="RefSeq" id="WP_127362880.1">
    <property type="nucleotide sequence ID" value="NZ_CP025330.1"/>
</dbReference>